<organism evidence="1 2">
    <name type="scientific">Prescottella agglutinans</name>
    <dbReference type="NCBI Taxonomy" id="1644129"/>
    <lineage>
        <taxon>Bacteria</taxon>
        <taxon>Bacillati</taxon>
        <taxon>Actinomycetota</taxon>
        <taxon>Actinomycetes</taxon>
        <taxon>Mycobacteriales</taxon>
        <taxon>Nocardiaceae</taxon>
        <taxon>Prescottella</taxon>
    </lineage>
</organism>
<evidence type="ECO:0000313" key="1">
    <source>
        <dbReference type="EMBL" id="MDH6284929.1"/>
    </source>
</evidence>
<reference evidence="1 2" key="1">
    <citation type="submission" date="2023-04" db="EMBL/GenBank/DDBJ databases">
        <title>Forest soil microbial communities from Buena Vista Peninsula, Colon Province, Panama.</title>
        <authorList>
            <person name="Bouskill N."/>
        </authorList>
    </citation>
    <scope>NUCLEOTIDE SEQUENCE [LARGE SCALE GENOMIC DNA]</scope>
    <source>
        <strain evidence="1 2">CFH S0262</strain>
    </source>
</reference>
<proteinExistence type="predicted"/>
<gene>
    <name evidence="1" type="ORF">M2280_006193</name>
</gene>
<accession>A0ABT6MKS7</accession>
<dbReference type="Proteomes" id="UP001160334">
    <property type="component" value="Unassembled WGS sequence"/>
</dbReference>
<keyword evidence="2" id="KW-1185">Reference proteome</keyword>
<name>A0ABT6MKS7_9NOCA</name>
<evidence type="ECO:0000313" key="2">
    <source>
        <dbReference type="Proteomes" id="UP001160334"/>
    </source>
</evidence>
<sequence length="39" mass="4003">MTIIAETLGYHPATAERHAAASSAGYAECIAAITDARPT</sequence>
<dbReference type="EMBL" id="JARXVC010000031">
    <property type="protein sequence ID" value="MDH6284929.1"/>
    <property type="molecule type" value="Genomic_DNA"/>
</dbReference>
<comment type="caution">
    <text evidence="1">The sequence shown here is derived from an EMBL/GenBank/DDBJ whole genome shotgun (WGS) entry which is preliminary data.</text>
</comment>
<protein>
    <submittedName>
        <fullName evidence="1">Uncharacterized protein</fullName>
    </submittedName>
</protein>